<feature type="transmembrane region" description="Helical" evidence="6">
    <location>
        <begin position="56"/>
        <end position="79"/>
    </location>
</feature>
<evidence type="ECO:0000259" key="7">
    <source>
        <dbReference type="Pfam" id="PF06271"/>
    </source>
</evidence>
<evidence type="ECO:0000313" key="9">
    <source>
        <dbReference type="Proteomes" id="UP000682134"/>
    </source>
</evidence>
<dbReference type="RefSeq" id="WP_209406633.1">
    <property type="nucleotide sequence ID" value="NZ_JAGIYQ010000010.1"/>
</dbReference>
<evidence type="ECO:0000256" key="2">
    <source>
        <dbReference type="ARBA" id="ARBA00022475"/>
    </source>
</evidence>
<evidence type="ECO:0000256" key="4">
    <source>
        <dbReference type="ARBA" id="ARBA00022989"/>
    </source>
</evidence>
<evidence type="ECO:0000256" key="3">
    <source>
        <dbReference type="ARBA" id="ARBA00022692"/>
    </source>
</evidence>
<sequence length="158" mass="18271">MDYLASRTRRFFANLIDGIIIGLTSVLLYYIYYLISGKTIIISTYSSTYDISLTKLAINVLTDLIIIFIFYTLIPTYVWKGQTIAKRLLGIAVVKEDDSEVDLSTLLLRNLIWFTNPFQISFFKYLIQLLELIDALLIFGEDKRTLHDRIAKTKVIEV</sequence>
<proteinExistence type="predicted"/>
<accession>A0A940SHK5</accession>
<keyword evidence="3 6" id="KW-0812">Transmembrane</keyword>
<dbReference type="PANTHER" id="PTHR36115">
    <property type="entry name" value="PROLINE-RICH ANTIGEN HOMOLOG-RELATED"/>
    <property type="match status" value="1"/>
</dbReference>
<evidence type="ECO:0000256" key="6">
    <source>
        <dbReference type="SAM" id="Phobius"/>
    </source>
</evidence>
<comment type="subcellular location">
    <subcellularLocation>
        <location evidence="1">Cell membrane</location>
        <topology evidence="1">Multi-pass membrane protein</topology>
    </subcellularLocation>
</comment>
<dbReference type="Proteomes" id="UP000682134">
    <property type="component" value="Unassembled WGS sequence"/>
</dbReference>
<gene>
    <name evidence="8" type="ORF">J5Y03_14090</name>
</gene>
<dbReference type="EMBL" id="JAGIYQ010000010">
    <property type="protein sequence ID" value="MBP0726287.1"/>
    <property type="molecule type" value="Genomic_DNA"/>
</dbReference>
<evidence type="ECO:0000313" key="8">
    <source>
        <dbReference type="EMBL" id="MBP0726287.1"/>
    </source>
</evidence>
<keyword evidence="2" id="KW-1003">Cell membrane</keyword>
<dbReference type="InterPro" id="IPR051791">
    <property type="entry name" value="Pra-immunoreactive"/>
</dbReference>
<dbReference type="AlphaFoldDB" id="A0A940SHK5"/>
<dbReference type="GO" id="GO:0005886">
    <property type="term" value="C:plasma membrane"/>
    <property type="evidence" value="ECO:0007669"/>
    <property type="project" value="UniProtKB-SubCell"/>
</dbReference>
<feature type="domain" description="RDD" evidence="7">
    <location>
        <begin position="5"/>
        <end position="152"/>
    </location>
</feature>
<comment type="caution">
    <text evidence="8">The sequence shown here is derived from an EMBL/GenBank/DDBJ whole genome shotgun (WGS) entry which is preliminary data.</text>
</comment>
<keyword evidence="9" id="KW-1185">Reference proteome</keyword>
<organism evidence="8 9">
    <name type="scientific">Gottfriedia endophytica</name>
    <dbReference type="NCBI Taxonomy" id="2820819"/>
    <lineage>
        <taxon>Bacteria</taxon>
        <taxon>Bacillati</taxon>
        <taxon>Bacillota</taxon>
        <taxon>Bacilli</taxon>
        <taxon>Bacillales</taxon>
        <taxon>Bacillaceae</taxon>
        <taxon>Gottfriedia</taxon>
    </lineage>
</organism>
<reference evidence="8" key="1">
    <citation type="submission" date="2021-04" db="EMBL/GenBank/DDBJ databases">
        <title>Genome seq and assembly of Bacillus sp.</title>
        <authorList>
            <person name="Chhetri G."/>
        </authorList>
    </citation>
    <scope>NUCLEOTIDE SEQUENCE</scope>
    <source>
        <strain evidence="8">RG28</strain>
    </source>
</reference>
<keyword evidence="5 6" id="KW-0472">Membrane</keyword>
<name>A0A940SHK5_9BACI</name>
<dbReference type="InterPro" id="IPR010432">
    <property type="entry name" value="RDD"/>
</dbReference>
<keyword evidence="4 6" id="KW-1133">Transmembrane helix</keyword>
<evidence type="ECO:0000256" key="5">
    <source>
        <dbReference type="ARBA" id="ARBA00023136"/>
    </source>
</evidence>
<evidence type="ECO:0000256" key="1">
    <source>
        <dbReference type="ARBA" id="ARBA00004651"/>
    </source>
</evidence>
<protein>
    <submittedName>
        <fullName evidence="8">RDD family protein</fullName>
    </submittedName>
</protein>
<dbReference type="Pfam" id="PF06271">
    <property type="entry name" value="RDD"/>
    <property type="match status" value="1"/>
</dbReference>
<feature type="transmembrane region" description="Helical" evidence="6">
    <location>
        <begin position="12"/>
        <end position="36"/>
    </location>
</feature>